<dbReference type="Proteomes" id="UP001054945">
    <property type="component" value="Unassembled WGS sequence"/>
</dbReference>
<proteinExistence type="predicted"/>
<accession>A0AAV4M8H3</accession>
<protein>
    <submittedName>
        <fullName evidence="1">Uncharacterized protein</fullName>
    </submittedName>
</protein>
<comment type="caution">
    <text evidence="1">The sequence shown here is derived from an EMBL/GenBank/DDBJ whole genome shotgun (WGS) entry which is preliminary data.</text>
</comment>
<organism evidence="1 2">
    <name type="scientific">Caerostris extrusa</name>
    <name type="common">Bark spider</name>
    <name type="synonym">Caerostris bankana</name>
    <dbReference type="NCBI Taxonomy" id="172846"/>
    <lineage>
        <taxon>Eukaryota</taxon>
        <taxon>Metazoa</taxon>
        <taxon>Ecdysozoa</taxon>
        <taxon>Arthropoda</taxon>
        <taxon>Chelicerata</taxon>
        <taxon>Arachnida</taxon>
        <taxon>Araneae</taxon>
        <taxon>Araneomorphae</taxon>
        <taxon>Entelegynae</taxon>
        <taxon>Araneoidea</taxon>
        <taxon>Araneidae</taxon>
        <taxon>Caerostris</taxon>
    </lineage>
</organism>
<dbReference type="EMBL" id="BPLR01019465">
    <property type="protein sequence ID" value="GIX68165.1"/>
    <property type="molecule type" value="Genomic_DNA"/>
</dbReference>
<dbReference type="AlphaFoldDB" id="A0AAV4M8H3"/>
<name>A0AAV4M8H3_CAEEX</name>
<evidence type="ECO:0000313" key="1">
    <source>
        <dbReference type="EMBL" id="GIX68165.1"/>
    </source>
</evidence>
<reference evidence="1 2" key="1">
    <citation type="submission" date="2021-06" db="EMBL/GenBank/DDBJ databases">
        <title>Caerostris extrusa draft genome.</title>
        <authorList>
            <person name="Kono N."/>
            <person name="Arakawa K."/>
        </authorList>
    </citation>
    <scope>NUCLEOTIDE SEQUENCE [LARGE SCALE GENOMIC DNA]</scope>
</reference>
<gene>
    <name evidence="1" type="ORF">CEXT_804821</name>
</gene>
<evidence type="ECO:0000313" key="2">
    <source>
        <dbReference type="Proteomes" id="UP001054945"/>
    </source>
</evidence>
<sequence>MQKDSRRFPKVLCRARGRMVTQRPTTLGNTIIEYSFARNISDLLFYAAYFSYHLAYICHHPVPIILHSMLCIIPSNVPLRINSQRGFFTPRDN</sequence>
<keyword evidence="2" id="KW-1185">Reference proteome</keyword>